<feature type="compositionally biased region" description="Polar residues" evidence="1">
    <location>
        <begin position="1"/>
        <end position="28"/>
    </location>
</feature>
<dbReference type="GO" id="GO:0006887">
    <property type="term" value="P:exocytosis"/>
    <property type="evidence" value="ECO:0007669"/>
    <property type="project" value="EnsemblPlants"/>
</dbReference>
<reference evidence="2" key="1">
    <citation type="submission" date="2023-03" db="UniProtKB">
        <authorList>
            <consortium name="EnsemblPlants"/>
        </authorList>
    </citation>
    <scope>IDENTIFICATION</scope>
</reference>
<evidence type="ECO:0008006" key="3">
    <source>
        <dbReference type="Google" id="ProtNLM"/>
    </source>
</evidence>
<feature type="compositionally biased region" description="Polar residues" evidence="1">
    <location>
        <begin position="150"/>
        <end position="166"/>
    </location>
</feature>
<dbReference type="SUPFAM" id="SSF48452">
    <property type="entry name" value="TPR-like"/>
    <property type="match status" value="1"/>
</dbReference>
<dbReference type="Gramene" id="MELO3C013775.2.1">
    <property type="protein sequence ID" value="MELO3C013775.2.1"/>
    <property type="gene ID" value="MELO3C013775.2"/>
</dbReference>
<dbReference type="EnsemblPlants" id="MELO3C013775.2.1">
    <property type="protein sequence ID" value="MELO3C013775.2.1"/>
    <property type="gene ID" value="MELO3C013775.2"/>
</dbReference>
<evidence type="ECO:0000256" key="1">
    <source>
        <dbReference type="SAM" id="MobiDB-lite"/>
    </source>
</evidence>
<dbReference type="AlphaFoldDB" id="A0A9I9D687"/>
<accession>A0A9I9D687</accession>
<evidence type="ECO:0000313" key="2">
    <source>
        <dbReference type="EnsemblPlants" id="MELO3C013775.2.1"/>
    </source>
</evidence>
<name>A0A9I9D687_CUCME</name>
<dbReference type="PANTHER" id="PTHR45005">
    <property type="match status" value="1"/>
</dbReference>
<feature type="compositionally biased region" description="Polar residues" evidence="1">
    <location>
        <begin position="97"/>
        <end position="107"/>
    </location>
</feature>
<organism evidence="2">
    <name type="scientific">Cucumis melo</name>
    <name type="common">Muskmelon</name>
    <dbReference type="NCBI Taxonomy" id="3656"/>
    <lineage>
        <taxon>Eukaryota</taxon>
        <taxon>Viridiplantae</taxon>
        <taxon>Streptophyta</taxon>
        <taxon>Embryophyta</taxon>
        <taxon>Tracheophyta</taxon>
        <taxon>Spermatophyta</taxon>
        <taxon>Magnoliopsida</taxon>
        <taxon>eudicotyledons</taxon>
        <taxon>Gunneridae</taxon>
        <taxon>Pentapetalae</taxon>
        <taxon>rosids</taxon>
        <taxon>fabids</taxon>
        <taxon>Cucurbitales</taxon>
        <taxon>Cucurbitaceae</taxon>
        <taxon>Benincaseae</taxon>
        <taxon>Cucumis</taxon>
    </lineage>
</organism>
<dbReference type="Pfam" id="PF06552">
    <property type="entry name" value="TOM20_plant"/>
    <property type="match status" value="1"/>
</dbReference>
<feature type="region of interest" description="Disordered" evidence="1">
    <location>
        <begin position="1"/>
        <end position="166"/>
    </location>
</feature>
<dbReference type="GO" id="GO:0005769">
    <property type="term" value="C:early endosome"/>
    <property type="evidence" value="ECO:0007669"/>
    <property type="project" value="EnsemblPlants"/>
</dbReference>
<dbReference type="GO" id="GO:0048768">
    <property type="term" value="P:root hair cell tip growth"/>
    <property type="evidence" value="ECO:0007669"/>
    <property type="project" value="EnsemblPlants"/>
</dbReference>
<dbReference type="PANTHER" id="PTHR45005:SF2">
    <property type="entry name" value="PROTEIN HLB1"/>
    <property type="match status" value="1"/>
</dbReference>
<protein>
    <recommendedName>
        <fullName evidence="3">Protein HLB1</fullName>
    </recommendedName>
</protein>
<dbReference type="Gene3D" id="1.25.40.10">
    <property type="entry name" value="Tetratricopeptide repeat domain"/>
    <property type="match status" value="1"/>
</dbReference>
<dbReference type="InterPro" id="IPR053277">
    <property type="entry name" value="Endomembrane_traffic_mod"/>
</dbReference>
<dbReference type="GO" id="GO:0005802">
    <property type="term" value="C:trans-Golgi network"/>
    <property type="evidence" value="ECO:0007669"/>
    <property type="project" value="EnsemblPlants"/>
</dbReference>
<dbReference type="InterPro" id="IPR011990">
    <property type="entry name" value="TPR-like_helical_dom_sf"/>
</dbReference>
<proteinExistence type="predicted"/>
<sequence length="607" mass="66907">MSPTPEEPNNLQNGIEIQPHISSESDQISEPRSELEEPTADSIPSSELQQERESESVSNGVADSEPESPRKQLSESIHLHVVTGVTDPSVEEHKETSTPFNGNTENLQPALRKDEGSRTFTMRELLNGLKGEDGSDGLNESEGERPEGNSGHSLNQDSPHQPYSEQSRAAMELINSITGVDEEGRSRQRILTFAARRYASAIERNGQDYDALYNWALVLQIFRSVSSNITIKLCINLVLQESADNVSPDSTSPSKDALLEEACKKYDEATHLCPTLHDDAVAKNLTVDSKETKRRTNFEKHAFYNWAIAISDRAKMRGRTKEAEELWKQATKNYEKAVQLNWNSPQALNNWGLALQELSAIVPAREKQTIVKTAISKFRAAIQLQFDFHRAIYNLGTVLYGLAEDTLRTGGTGNIKDVSPNELYSQSAIYIAAAHALKPNYSVSPASLPFLPTIKHVYSSALRLVRSMLPLPYLKVGYLTAPPVGRPLAPHSDWKRSQFFLNHDVLQKLNIGGEQIQTSPSTLGRSGSTLNGDRTIKVEIPDIVSVSACADLTLPPGAGLCIDTIHGPIFLVADSWDALDGWLDAIRLVYTIYARGKNEVLAGIITG</sequence>